<keyword evidence="3" id="KW-1185">Reference proteome</keyword>
<accession>A0ABV6C0Q0</accession>
<dbReference type="RefSeq" id="WP_377788340.1">
    <property type="nucleotide sequence ID" value="NZ_JBHLYQ010000023.1"/>
</dbReference>
<evidence type="ECO:0000313" key="2">
    <source>
        <dbReference type="EMBL" id="MFC0081261.1"/>
    </source>
</evidence>
<evidence type="ECO:0000313" key="3">
    <source>
        <dbReference type="Proteomes" id="UP001589788"/>
    </source>
</evidence>
<evidence type="ECO:0000256" key="1">
    <source>
        <dbReference type="SAM" id="MobiDB-lite"/>
    </source>
</evidence>
<gene>
    <name evidence="2" type="ORF">ACFFRE_03685</name>
</gene>
<name>A0ABV6C0Q0_9ACTN</name>
<reference evidence="2 3" key="1">
    <citation type="submission" date="2024-09" db="EMBL/GenBank/DDBJ databases">
        <authorList>
            <person name="Sun Q."/>
            <person name="Mori K."/>
        </authorList>
    </citation>
    <scope>NUCLEOTIDE SEQUENCE [LARGE SCALE GENOMIC DNA]</scope>
    <source>
        <strain evidence="2 3">JCM 15389</strain>
    </source>
</reference>
<feature type="region of interest" description="Disordered" evidence="1">
    <location>
        <begin position="170"/>
        <end position="207"/>
    </location>
</feature>
<comment type="caution">
    <text evidence="2">The sequence shown here is derived from an EMBL/GenBank/DDBJ whole genome shotgun (WGS) entry which is preliminary data.</text>
</comment>
<dbReference type="EMBL" id="JBHLYQ010000023">
    <property type="protein sequence ID" value="MFC0081261.1"/>
    <property type="molecule type" value="Genomic_DNA"/>
</dbReference>
<sequence>MRQPEPGSALPAPASIREGPVPDWLSGAWWRTRLVIAGRVVRHAGTALWLQDGTSFLDLRGPGPTGLDGPRIFAGRTSWAPPHLRWHHLLDSLPADDPDVGRIARRDDQVLVESGIFPGPEGTLAYRERWERLLGPDELSIRLDDQGVLVRAARPLPLELRVFVPAAARPRARDPAGHHPQPTSPVELSARPAKAGPPHPPATRSNP</sequence>
<dbReference type="Proteomes" id="UP001589788">
    <property type="component" value="Unassembled WGS sequence"/>
</dbReference>
<proteinExistence type="predicted"/>
<protein>
    <submittedName>
        <fullName evidence="2">Uncharacterized protein</fullName>
    </submittedName>
</protein>
<organism evidence="2 3">
    <name type="scientific">Aciditerrimonas ferrireducens</name>
    <dbReference type="NCBI Taxonomy" id="667306"/>
    <lineage>
        <taxon>Bacteria</taxon>
        <taxon>Bacillati</taxon>
        <taxon>Actinomycetota</taxon>
        <taxon>Acidimicrobiia</taxon>
        <taxon>Acidimicrobiales</taxon>
        <taxon>Acidimicrobiaceae</taxon>
        <taxon>Aciditerrimonas</taxon>
    </lineage>
</organism>